<evidence type="ECO:0000256" key="1">
    <source>
        <dbReference type="ARBA" id="ARBA00004141"/>
    </source>
</evidence>
<evidence type="ECO:0000256" key="4">
    <source>
        <dbReference type="ARBA" id="ARBA00022692"/>
    </source>
</evidence>
<dbReference type="EMBL" id="CASHTH010002588">
    <property type="protein sequence ID" value="CAI8032188.1"/>
    <property type="molecule type" value="Genomic_DNA"/>
</dbReference>
<feature type="transmembrane region" description="Helical" evidence="7">
    <location>
        <begin position="389"/>
        <end position="412"/>
    </location>
</feature>
<dbReference type="EC" id="2.4.1.16" evidence="2"/>
<dbReference type="SUPFAM" id="SSF53448">
    <property type="entry name" value="Nucleotide-diphospho-sugar transferases"/>
    <property type="match status" value="1"/>
</dbReference>
<dbReference type="InterPro" id="IPR004835">
    <property type="entry name" value="Chitin_synth"/>
</dbReference>
<dbReference type="PANTHER" id="PTHR22914:SF41">
    <property type="entry name" value="CHITIN SYNTHASE 7"/>
    <property type="match status" value="1"/>
</dbReference>
<evidence type="ECO:0000256" key="2">
    <source>
        <dbReference type="ARBA" id="ARBA00012543"/>
    </source>
</evidence>
<evidence type="ECO:0000256" key="3">
    <source>
        <dbReference type="ARBA" id="ARBA00022676"/>
    </source>
</evidence>
<organism evidence="8 9">
    <name type="scientific">Geodia barretti</name>
    <name type="common">Barrett's horny sponge</name>
    <dbReference type="NCBI Taxonomy" id="519541"/>
    <lineage>
        <taxon>Eukaryota</taxon>
        <taxon>Metazoa</taxon>
        <taxon>Porifera</taxon>
        <taxon>Demospongiae</taxon>
        <taxon>Heteroscleromorpha</taxon>
        <taxon>Tetractinellida</taxon>
        <taxon>Astrophorina</taxon>
        <taxon>Geodiidae</taxon>
        <taxon>Geodia</taxon>
    </lineage>
</organism>
<evidence type="ECO:0000256" key="7">
    <source>
        <dbReference type="SAM" id="Phobius"/>
    </source>
</evidence>
<keyword evidence="4 7" id="KW-0812">Transmembrane</keyword>
<keyword evidence="3" id="KW-0328">Glycosyltransferase</keyword>
<dbReference type="GO" id="GO:0006031">
    <property type="term" value="P:chitin biosynthetic process"/>
    <property type="evidence" value="ECO:0007669"/>
    <property type="project" value="TreeGrafter"/>
</dbReference>
<dbReference type="GO" id="GO:0004100">
    <property type="term" value="F:chitin synthase activity"/>
    <property type="evidence" value="ECO:0007669"/>
    <property type="project" value="UniProtKB-EC"/>
</dbReference>
<feature type="transmembrane region" description="Helical" evidence="7">
    <location>
        <begin position="148"/>
        <end position="172"/>
    </location>
</feature>
<dbReference type="PANTHER" id="PTHR22914">
    <property type="entry name" value="CHITIN SYNTHASE"/>
    <property type="match status" value="1"/>
</dbReference>
<feature type="transmembrane region" description="Helical" evidence="7">
    <location>
        <begin position="288"/>
        <end position="306"/>
    </location>
</feature>
<dbReference type="GO" id="GO:0016020">
    <property type="term" value="C:membrane"/>
    <property type="evidence" value="ECO:0007669"/>
    <property type="project" value="UniProtKB-SubCell"/>
</dbReference>
<feature type="transmembrane region" description="Helical" evidence="7">
    <location>
        <begin position="348"/>
        <end position="366"/>
    </location>
</feature>
<keyword evidence="5 7" id="KW-1133">Transmembrane helix</keyword>
<dbReference type="Pfam" id="PF03142">
    <property type="entry name" value="Chitin_synth_2"/>
    <property type="match status" value="1"/>
</dbReference>
<sequence length="837" mass="95135">MATRDVGGIEGLQEKQNVLQHEKSLGCQAVKEKSGTEEFGEESFASAISRNKKLRLGLRLVIGFVLLLAVLGCVAGSKLTLVALANKLRHVTVNQTKQELKDRSTDISRLYWQLVIILVLPHCLTFVRSAVVGVIGKTRKAHPWPRRSALIAGALSSVLEVVAMSVFVFSVLCYLTPLLALLSMQPVFAAQFVLDIYYTPSRCRPRWNHRNGHYENLDHAERSLLDMSDEYRTGPELGVHKFNQRIRDCFGAILDNKIVKIVAFFLQVVGTGAIIATLVLTHKPDLDHHIPVIALPLSLVTLGALWSHRFQEFLLQAPQRNQRNPETVCERDGAADSSARYKANFLNSFYRIVLYPVLAYGVFRLIHSNKDIDPWAASTLHLLGTGSDLTLFVAHILTSFFGYVFAWTACLMTLRTIGFALPLLLSTPVALLTGLIVPYFEEFSREHFSKFNSLNYAVIGLWFVVYLGQVLGIAYYLCTKNNLILSQDSDMFLNPHYESVFLEQYLSLNRQVDKYSNNMQVTFDGHLSEPAPYSFAPQCTAENVREMRQMLKSINRMSEWYADQRKLNGKRKDDTVESHIFFDGAVNGGQLTQYAIQLLSLVSECLLGVEIRSGTRKETYYGQSMSWQVGERKMTFTVHFKDNLKVKNKKRWSQVMYMNYVLNHRIPESQTSKRPLNKDHTYILTTDADIDFTAESAMVLMDSLASNKEVGAVCARTHPKGSGVLYWYQIFDYAIGHWFTKPAEHLLGSVLCCPGCFSVFRCRALEGVLQEYSSEVQGAADFLYKDMGEDRWLCTLLIQRGWRLDYCAISENHTYCPESFDEFYRQRRRWVPSIIAN</sequence>
<keyword evidence="3" id="KW-0808">Transferase</keyword>
<evidence type="ECO:0000313" key="8">
    <source>
        <dbReference type="EMBL" id="CAI8032188.1"/>
    </source>
</evidence>
<evidence type="ECO:0000256" key="5">
    <source>
        <dbReference type="ARBA" id="ARBA00022989"/>
    </source>
</evidence>
<name>A0AA35SLS4_GEOBA</name>
<feature type="transmembrane region" description="Helical" evidence="7">
    <location>
        <begin position="178"/>
        <end position="198"/>
    </location>
</feature>
<comment type="subcellular location">
    <subcellularLocation>
        <location evidence="1">Membrane</location>
        <topology evidence="1">Multi-pass membrane protein</topology>
    </subcellularLocation>
</comment>
<feature type="transmembrane region" description="Helical" evidence="7">
    <location>
        <begin position="261"/>
        <end position="282"/>
    </location>
</feature>
<reference evidence="8" key="1">
    <citation type="submission" date="2023-03" db="EMBL/GenBank/DDBJ databases">
        <authorList>
            <person name="Steffen K."/>
            <person name="Cardenas P."/>
        </authorList>
    </citation>
    <scope>NUCLEOTIDE SEQUENCE</scope>
</reference>
<protein>
    <recommendedName>
        <fullName evidence="2">chitin synthase</fullName>
        <ecNumber evidence="2">2.4.1.16</ecNumber>
    </recommendedName>
</protein>
<feature type="transmembrane region" description="Helical" evidence="7">
    <location>
        <begin position="419"/>
        <end position="439"/>
    </location>
</feature>
<comment type="caution">
    <text evidence="8">The sequence shown here is derived from an EMBL/GenBank/DDBJ whole genome shotgun (WGS) entry which is preliminary data.</text>
</comment>
<evidence type="ECO:0000256" key="6">
    <source>
        <dbReference type="ARBA" id="ARBA00023136"/>
    </source>
</evidence>
<feature type="non-terminal residue" evidence="8">
    <location>
        <position position="1"/>
    </location>
</feature>
<dbReference type="GO" id="GO:0071944">
    <property type="term" value="C:cell periphery"/>
    <property type="evidence" value="ECO:0007669"/>
    <property type="project" value="TreeGrafter"/>
</dbReference>
<dbReference type="InterPro" id="IPR029044">
    <property type="entry name" value="Nucleotide-diphossugar_trans"/>
</dbReference>
<feature type="transmembrane region" description="Helical" evidence="7">
    <location>
        <begin position="459"/>
        <end position="478"/>
    </location>
</feature>
<keyword evidence="9" id="KW-1185">Reference proteome</keyword>
<dbReference type="AlphaFoldDB" id="A0AA35SLS4"/>
<dbReference type="Proteomes" id="UP001174909">
    <property type="component" value="Unassembled WGS sequence"/>
</dbReference>
<keyword evidence="6 7" id="KW-0472">Membrane</keyword>
<accession>A0AA35SLS4</accession>
<feature type="transmembrane region" description="Helical" evidence="7">
    <location>
        <begin position="110"/>
        <end position="136"/>
    </location>
</feature>
<feature type="transmembrane region" description="Helical" evidence="7">
    <location>
        <begin position="56"/>
        <end position="77"/>
    </location>
</feature>
<proteinExistence type="predicted"/>
<evidence type="ECO:0000313" key="9">
    <source>
        <dbReference type="Proteomes" id="UP001174909"/>
    </source>
</evidence>
<gene>
    <name evidence="8" type="ORF">GBAR_LOCUS18221</name>
</gene>